<evidence type="ECO:0000313" key="2">
    <source>
        <dbReference type="Proteomes" id="UP000030645"/>
    </source>
</evidence>
<gene>
    <name evidence="1" type="ORF">L484_012268</name>
</gene>
<proteinExistence type="predicted"/>
<evidence type="ECO:0000313" key="1">
    <source>
        <dbReference type="EMBL" id="EXB61834.1"/>
    </source>
</evidence>
<dbReference type="AlphaFoldDB" id="W9R7U2"/>
<protein>
    <submittedName>
        <fullName evidence="1">Uncharacterized protein</fullName>
    </submittedName>
</protein>
<reference evidence="2" key="1">
    <citation type="submission" date="2013-01" db="EMBL/GenBank/DDBJ databases">
        <title>Draft Genome Sequence of a Mulberry Tree, Morus notabilis C.K. Schneid.</title>
        <authorList>
            <person name="He N."/>
            <person name="Zhao S."/>
        </authorList>
    </citation>
    <scope>NUCLEOTIDE SEQUENCE</scope>
</reference>
<keyword evidence="2" id="KW-1185">Reference proteome</keyword>
<name>W9R7U2_9ROSA</name>
<dbReference type="Gene3D" id="3.80.10.10">
    <property type="entry name" value="Ribonuclease Inhibitor"/>
    <property type="match status" value="1"/>
</dbReference>
<dbReference type="SUPFAM" id="SSF52058">
    <property type="entry name" value="L domain-like"/>
    <property type="match status" value="1"/>
</dbReference>
<dbReference type="EMBL" id="KE344422">
    <property type="protein sequence ID" value="EXB61834.1"/>
    <property type="molecule type" value="Genomic_DNA"/>
</dbReference>
<sequence>MGASVLKNYSHIGNLTSLVRLDLSDNALKGKIPKVMGNLCNLVDNDLQSKQTCWDSLRGLQKLFRMLCQ</sequence>
<organism evidence="1 2">
    <name type="scientific">Morus notabilis</name>
    <dbReference type="NCBI Taxonomy" id="981085"/>
    <lineage>
        <taxon>Eukaryota</taxon>
        <taxon>Viridiplantae</taxon>
        <taxon>Streptophyta</taxon>
        <taxon>Embryophyta</taxon>
        <taxon>Tracheophyta</taxon>
        <taxon>Spermatophyta</taxon>
        <taxon>Magnoliopsida</taxon>
        <taxon>eudicotyledons</taxon>
        <taxon>Gunneridae</taxon>
        <taxon>Pentapetalae</taxon>
        <taxon>rosids</taxon>
        <taxon>fabids</taxon>
        <taxon>Rosales</taxon>
        <taxon>Moraceae</taxon>
        <taxon>Moreae</taxon>
        <taxon>Morus</taxon>
    </lineage>
</organism>
<dbReference type="InterPro" id="IPR032675">
    <property type="entry name" value="LRR_dom_sf"/>
</dbReference>
<dbReference type="Proteomes" id="UP000030645">
    <property type="component" value="Unassembled WGS sequence"/>
</dbReference>
<accession>W9R7U2</accession>